<evidence type="ECO:0000313" key="1">
    <source>
        <dbReference type="EMBL" id="KZT27015.1"/>
    </source>
</evidence>
<organism evidence="1 2">
    <name type="scientific">Neolentinus lepideus HHB14362 ss-1</name>
    <dbReference type="NCBI Taxonomy" id="1314782"/>
    <lineage>
        <taxon>Eukaryota</taxon>
        <taxon>Fungi</taxon>
        <taxon>Dikarya</taxon>
        <taxon>Basidiomycota</taxon>
        <taxon>Agaricomycotina</taxon>
        <taxon>Agaricomycetes</taxon>
        <taxon>Gloeophyllales</taxon>
        <taxon>Gloeophyllaceae</taxon>
        <taxon>Neolentinus</taxon>
    </lineage>
</organism>
<dbReference type="AlphaFoldDB" id="A0A165TQB7"/>
<dbReference type="Proteomes" id="UP000076761">
    <property type="component" value="Unassembled WGS sequence"/>
</dbReference>
<sequence>MNFLLCPLCPLPGNHHNCRLVLKNCLLRNLHNHCTPRRYHSLHSPPDRYILLLHYCTHHPCRRLHCMILGHVTSHVDCPLATKPLSYPNHMNRILHGSGPPRCYIRNYCNSVGTADTTVSAVVGKIHRTSLSWSRFGMKAAAATAASHYHLGTLLPCHCKNLSHHRGFFLRRIHPHGFPDPLHSPLCVHRVRHAFERHQDPLTSASAAVA</sequence>
<gene>
    <name evidence="1" type="ORF">NEOLEDRAFT_186612</name>
</gene>
<protein>
    <submittedName>
        <fullName evidence="1">Uncharacterized protein</fullName>
    </submittedName>
</protein>
<dbReference type="EMBL" id="KV425564">
    <property type="protein sequence ID" value="KZT27015.1"/>
    <property type="molecule type" value="Genomic_DNA"/>
</dbReference>
<proteinExistence type="predicted"/>
<dbReference type="InParanoid" id="A0A165TQB7"/>
<accession>A0A165TQB7</accession>
<keyword evidence="2" id="KW-1185">Reference proteome</keyword>
<reference evidence="1 2" key="1">
    <citation type="journal article" date="2016" name="Mol. Biol. Evol.">
        <title>Comparative Genomics of Early-Diverging Mushroom-Forming Fungi Provides Insights into the Origins of Lignocellulose Decay Capabilities.</title>
        <authorList>
            <person name="Nagy L.G."/>
            <person name="Riley R."/>
            <person name="Tritt A."/>
            <person name="Adam C."/>
            <person name="Daum C."/>
            <person name="Floudas D."/>
            <person name="Sun H."/>
            <person name="Yadav J.S."/>
            <person name="Pangilinan J."/>
            <person name="Larsson K.H."/>
            <person name="Matsuura K."/>
            <person name="Barry K."/>
            <person name="Labutti K."/>
            <person name="Kuo R."/>
            <person name="Ohm R.A."/>
            <person name="Bhattacharya S.S."/>
            <person name="Shirouzu T."/>
            <person name="Yoshinaga Y."/>
            <person name="Martin F.M."/>
            <person name="Grigoriev I.V."/>
            <person name="Hibbett D.S."/>
        </authorList>
    </citation>
    <scope>NUCLEOTIDE SEQUENCE [LARGE SCALE GENOMIC DNA]</scope>
    <source>
        <strain evidence="1 2">HHB14362 ss-1</strain>
    </source>
</reference>
<evidence type="ECO:0000313" key="2">
    <source>
        <dbReference type="Proteomes" id="UP000076761"/>
    </source>
</evidence>
<name>A0A165TQB7_9AGAM</name>